<dbReference type="eggNOG" id="COG2423">
    <property type="taxonomic scope" value="Bacteria"/>
</dbReference>
<dbReference type="AlphaFoldDB" id="B6G0X9"/>
<dbReference type="STRING" id="500633.CLOHIR_01785"/>
<dbReference type="PIRSF" id="PIRSF001439">
    <property type="entry name" value="CryM"/>
    <property type="match status" value="1"/>
</dbReference>
<comment type="caution">
    <text evidence="2">The sequence shown here is derived from an EMBL/GenBank/DDBJ whole genome shotgun (WGS) entry which is preliminary data.</text>
</comment>
<dbReference type="InterPro" id="IPR023401">
    <property type="entry name" value="ODC_N"/>
</dbReference>
<dbReference type="HOGENOM" id="CLU_042088_3_1_9"/>
<evidence type="ECO:0000256" key="1">
    <source>
        <dbReference type="ARBA" id="ARBA00008903"/>
    </source>
</evidence>
<proteinExistence type="inferred from homology"/>
<dbReference type="GO" id="GO:0019752">
    <property type="term" value="P:carboxylic acid metabolic process"/>
    <property type="evidence" value="ECO:0007669"/>
    <property type="project" value="UniProtKB-ARBA"/>
</dbReference>
<reference evidence="2 3" key="2">
    <citation type="submission" date="2008-10" db="EMBL/GenBank/DDBJ databases">
        <title>Draft genome sequence of Clostridium hiranonis (DSM 13275).</title>
        <authorList>
            <person name="Sudarsanam P."/>
            <person name="Ley R."/>
            <person name="Guruge J."/>
            <person name="Turnbaugh P.J."/>
            <person name="Mahowald M."/>
            <person name="Liep D."/>
            <person name="Gordon J."/>
        </authorList>
    </citation>
    <scope>NUCLEOTIDE SEQUENCE [LARGE SCALE GENOMIC DNA]</scope>
    <source>
        <strain evidence="2 3">DSM 13275</strain>
    </source>
</reference>
<dbReference type="GO" id="GO:0008473">
    <property type="term" value="F:ornithine cyclodeaminase activity"/>
    <property type="evidence" value="ECO:0007669"/>
    <property type="project" value="UniProtKB-EC"/>
</dbReference>
<dbReference type="InterPro" id="IPR003462">
    <property type="entry name" value="ODC_Mu_crystall"/>
</dbReference>
<keyword evidence="2" id="KW-0456">Lyase</keyword>
<accession>B6G0X9</accession>
<organism evidence="2 3">
    <name type="scientific">Peptacetobacter hiranonis (strain DSM 13275 / JCM 10541 / KCTC 15199 / TO-931)</name>
    <name type="common">Clostridium hiranonis</name>
    <dbReference type="NCBI Taxonomy" id="500633"/>
    <lineage>
        <taxon>Bacteria</taxon>
        <taxon>Bacillati</taxon>
        <taxon>Bacillota</taxon>
        <taxon>Clostridia</taxon>
        <taxon>Peptostreptococcales</taxon>
        <taxon>Peptostreptococcaceae</taxon>
        <taxon>Peptacetobacter</taxon>
    </lineage>
</organism>
<dbReference type="EMBL" id="ABWP01000070">
    <property type="protein sequence ID" value="EEA84554.1"/>
    <property type="molecule type" value="Genomic_DNA"/>
</dbReference>
<dbReference type="EC" id="4.3.1.12" evidence="2"/>
<dbReference type="FunFam" id="3.40.50.720:FF:000311">
    <property type="entry name" value="Ornithine cyclodeaminase"/>
    <property type="match status" value="1"/>
</dbReference>
<dbReference type="Proteomes" id="UP000003178">
    <property type="component" value="Unassembled WGS sequence"/>
</dbReference>
<dbReference type="InterPro" id="IPR036291">
    <property type="entry name" value="NAD(P)-bd_dom_sf"/>
</dbReference>
<dbReference type="NCBIfam" id="NF006379">
    <property type="entry name" value="PRK08618.1"/>
    <property type="match status" value="1"/>
</dbReference>
<evidence type="ECO:0000313" key="2">
    <source>
        <dbReference type="EMBL" id="EEA84554.1"/>
    </source>
</evidence>
<dbReference type="GO" id="GO:0005737">
    <property type="term" value="C:cytoplasm"/>
    <property type="evidence" value="ECO:0007669"/>
    <property type="project" value="TreeGrafter"/>
</dbReference>
<dbReference type="Gene3D" id="3.30.1780.10">
    <property type="entry name" value="ornithine cyclodeaminase, domain 1"/>
    <property type="match status" value="1"/>
</dbReference>
<evidence type="ECO:0000313" key="3">
    <source>
        <dbReference type="Proteomes" id="UP000003178"/>
    </source>
</evidence>
<dbReference type="PANTHER" id="PTHR13812:SF19">
    <property type="entry name" value="KETIMINE REDUCTASE MU-CRYSTALLIN"/>
    <property type="match status" value="1"/>
</dbReference>
<protein>
    <submittedName>
        <fullName evidence="2">Ornithine cyclodeaminase</fullName>
        <ecNumber evidence="2">4.3.1.12</ecNumber>
    </submittedName>
</protein>
<dbReference type="PANTHER" id="PTHR13812">
    <property type="entry name" value="KETIMINE REDUCTASE MU-CRYSTALLIN"/>
    <property type="match status" value="1"/>
</dbReference>
<dbReference type="GO" id="GO:0016491">
    <property type="term" value="F:oxidoreductase activity"/>
    <property type="evidence" value="ECO:0007669"/>
    <property type="project" value="UniProtKB-ARBA"/>
</dbReference>
<reference evidence="2 3" key="1">
    <citation type="submission" date="2008-09" db="EMBL/GenBank/DDBJ databases">
        <authorList>
            <person name="Fulton L."/>
            <person name="Clifton S."/>
            <person name="Fulton B."/>
            <person name="Xu J."/>
            <person name="Minx P."/>
            <person name="Pepin K.H."/>
            <person name="Johnson M."/>
            <person name="Thiruvilangam P."/>
            <person name="Bhonagiri V."/>
            <person name="Nash W.E."/>
            <person name="Mardis E.R."/>
            <person name="Wilson R.K."/>
        </authorList>
    </citation>
    <scope>NUCLEOTIDE SEQUENCE [LARGE SCALE GENOMIC DNA]</scope>
    <source>
        <strain evidence="2 3">DSM 13275</strain>
    </source>
</reference>
<dbReference type="Gene3D" id="3.40.50.720">
    <property type="entry name" value="NAD(P)-binding Rossmann-like Domain"/>
    <property type="match status" value="1"/>
</dbReference>
<dbReference type="SUPFAM" id="SSF51735">
    <property type="entry name" value="NAD(P)-binding Rossmann-fold domains"/>
    <property type="match status" value="1"/>
</dbReference>
<dbReference type="Pfam" id="PF02423">
    <property type="entry name" value="OCD_Mu_crystall"/>
    <property type="match status" value="1"/>
</dbReference>
<keyword evidence="3" id="KW-1185">Reference proteome</keyword>
<comment type="similarity">
    <text evidence="1">Belongs to the ornithine cyclodeaminase/mu-crystallin family.</text>
</comment>
<gene>
    <name evidence="2" type="ORF">CLOHIR_01785</name>
</gene>
<name>B6G0X9_PEPHT</name>
<sequence>MLKMLLLNKSDIKKVFTMKDAIEADKKAYQAFSEKDAVVPIRTNLGTVREGESMLFMPGYVKSLDCAGIKIVSVFPGNAEKGKPVVPATVILMDATTGEVISVMDGTYITRVRTGAASGAAVDLLAKKDAKVGALIGTGGQAPAQLEAMLAARELEEVRVFSRNKEKREKFAEDISKELASYGAKIVATDSSDDAIKDADVIVLATTSEVPVIDGNLVKEGALISGVGSYMPNMHEIDEVSIKRASKIFCDSVEAVLEEAGCIITPLKKGIISKENDLNKELGDVVSGKIPGRESDDEIIIFKSVGIGVQDVVTAQMIYDRAIEKNIGTNWE</sequence>